<gene>
    <name evidence="13" type="primary">MPP_2</name>
    <name evidence="13" type="ORF">g.39385</name>
</gene>
<keyword evidence="5" id="KW-0809">Transit peptide</keyword>
<comment type="similarity">
    <text evidence="4 10">Belongs to the peptidase M16 family.</text>
</comment>
<evidence type="ECO:0000259" key="11">
    <source>
        <dbReference type="Pfam" id="PF00675"/>
    </source>
</evidence>
<dbReference type="Pfam" id="PF05193">
    <property type="entry name" value="Peptidase_M16_C"/>
    <property type="match status" value="1"/>
</dbReference>
<keyword evidence="6" id="KW-0496">Mitochondrion</keyword>
<dbReference type="FunFam" id="3.30.830.10:FF:000022">
    <property type="entry name" value="mitochondrial-processing peptidase subunit alpha"/>
    <property type="match status" value="1"/>
</dbReference>
<evidence type="ECO:0000256" key="5">
    <source>
        <dbReference type="ARBA" id="ARBA00022946"/>
    </source>
</evidence>
<dbReference type="InterPro" id="IPR011249">
    <property type="entry name" value="Metalloenz_LuxS/M16"/>
</dbReference>
<dbReference type="EMBL" id="GDJX01019209">
    <property type="protein sequence ID" value="JAT48727.1"/>
    <property type="molecule type" value="Transcribed_RNA"/>
</dbReference>
<dbReference type="GO" id="GO:0005739">
    <property type="term" value="C:mitochondrion"/>
    <property type="evidence" value="ECO:0007669"/>
    <property type="project" value="UniProtKB-SubCell"/>
</dbReference>
<feature type="non-terminal residue" evidence="13">
    <location>
        <position position="1"/>
    </location>
</feature>
<evidence type="ECO:0000256" key="10">
    <source>
        <dbReference type="RuleBase" id="RU004447"/>
    </source>
</evidence>
<dbReference type="Gene3D" id="3.30.830.10">
    <property type="entry name" value="Metalloenzyme, LuxS/M16 peptidase-like"/>
    <property type="match status" value="2"/>
</dbReference>
<keyword evidence="7" id="KW-0472">Membrane</keyword>
<dbReference type="PROSITE" id="PS00143">
    <property type="entry name" value="INSULINASE"/>
    <property type="match status" value="1"/>
</dbReference>
<feature type="domain" description="Peptidase M16 N-terminal" evidence="11">
    <location>
        <begin position="126"/>
        <end position="270"/>
    </location>
</feature>
<dbReference type="AlphaFoldDB" id="A0A1D1Y267"/>
<evidence type="ECO:0000256" key="2">
    <source>
        <dbReference type="ARBA" id="ARBA00004173"/>
    </source>
</evidence>
<evidence type="ECO:0000256" key="6">
    <source>
        <dbReference type="ARBA" id="ARBA00023128"/>
    </source>
</evidence>
<evidence type="ECO:0000313" key="13">
    <source>
        <dbReference type="EMBL" id="JAT48727.1"/>
    </source>
</evidence>
<dbReference type="GO" id="GO:0004222">
    <property type="term" value="F:metalloendopeptidase activity"/>
    <property type="evidence" value="ECO:0007669"/>
    <property type="project" value="InterPro"/>
</dbReference>
<evidence type="ECO:0000256" key="3">
    <source>
        <dbReference type="ARBA" id="ARBA00004370"/>
    </source>
</evidence>
<evidence type="ECO:0000256" key="8">
    <source>
        <dbReference type="ARBA" id="ARBA00030006"/>
    </source>
</evidence>
<dbReference type="GO" id="GO:0016020">
    <property type="term" value="C:membrane"/>
    <property type="evidence" value="ECO:0007669"/>
    <property type="project" value="UniProtKB-SubCell"/>
</dbReference>
<dbReference type="GO" id="GO:0046872">
    <property type="term" value="F:metal ion binding"/>
    <property type="evidence" value="ECO:0007669"/>
    <property type="project" value="InterPro"/>
</dbReference>
<evidence type="ECO:0000259" key="12">
    <source>
        <dbReference type="Pfam" id="PF05193"/>
    </source>
</evidence>
<dbReference type="PANTHER" id="PTHR11851">
    <property type="entry name" value="METALLOPROTEASE"/>
    <property type="match status" value="1"/>
</dbReference>
<comment type="function">
    <text evidence="1">Substrate recognition and binding subunit of the essential mitochondrial processing protease (MPP), which cleaves the mitochondrial sequence off newly imported precursors proteins.</text>
</comment>
<dbReference type="InterPro" id="IPR007863">
    <property type="entry name" value="Peptidase_M16_C"/>
</dbReference>
<sequence length="546" mass="60276">VEHTRPFALPSRSPPKPPIQGVGSLRSVILLSFRMFRFSNGFLLRKLLGSRTRGQRCTSLQFSNACVQDVLTRYMSHEPLSLFKGRYAERCPLLFRPLPGLKLPPYLPDNVEQHPTKVTILPNGLKVASQDSDGPAACIGLFVDSGSMYETEESMGTTHILERMAFKSTRNRSHLHIVREIEATGGNVCASASREQMGYSYDTLKTFAPEAIEILIDSVRNPIFLDSEIKEQVAKVKTELREISKNPQQFLLESLHVGYSGALGNPLVAPDTVLDKVDGSYVGKFYYDNYTADRMVLAAYGLDHDQLLAITEPMLYDLQRAPSLTLPQSSYVGGEIRHQEDSESTHVALTFEVQGGWHQEKYATAVTVLQFLMGGGGSFSAGGPGKGMHSRLYLRVLNKYPKVQSIMAFSSIYNDSGLFGIHLTTGADFVAKLVEIAAAELLAIATPGQVTEVEFQRAKNTTKSAVLMNLESRMIVTEDIGRQILTYGSRKPVEHFLGFLDELTLDDLTTTAQMILSSKLTMACLGDANRVPSYESVSQHFQLSSA</sequence>
<dbReference type="InterPro" id="IPR050361">
    <property type="entry name" value="MPP/UQCRC_Complex"/>
</dbReference>
<reference evidence="13" key="1">
    <citation type="submission" date="2015-07" db="EMBL/GenBank/DDBJ databases">
        <title>Transcriptome Assembly of Anthurium amnicola.</title>
        <authorList>
            <person name="Suzuki J."/>
        </authorList>
    </citation>
    <scope>NUCLEOTIDE SEQUENCE</scope>
</reference>
<evidence type="ECO:0000256" key="9">
    <source>
        <dbReference type="ARBA" id="ARBA00032315"/>
    </source>
</evidence>
<proteinExistence type="inferred from homology"/>
<dbReference type="PANTHER" id="PTHR11851:SF49">
    <property type="entry name" value="MITOCHONDRIAL-PROCESSING PEPTIDASE SUBUNIT ALPHA"/>
    <property type="match status" value="1"/>
</dbReference>
<name>A0A1D1Y267_9ARAE</name>
<dbReference type="FunFam" id="3.30.830.10:FF:000008">
    <property type="entry name" value="Mitochondrial-processing peptidase subunit beta"/>
    <property type="match status" value="1"/>
</dbReference>
<dbReference type="InterPro" id="IPR001431">
    <property type="entry name" value="Pept_M16_Zn_BS"/>
</dbReference>
<organism evidence="13">
    <name type="scientific">Anthurium amnicola</name>
    <dbReference type="NCBI Taxonomy" id="1678845"/>
    <lineage>
        <taxon>Eukaryota</taxon>
        <taxon>Viridiplantae</taxon>
        <taxon>Streptophyta</taxon>
        <taxon>Embryophyta</taxon>
        <taxon>Tracheophyta</taxon>
        <taxon>Spermatophyta</taxon>
        <taxon>Magnoliopsida</taxon>
        <taxon>Liliopsida</taxon>
        <taxon>Araceae</taxon>
        <taxon>Pothoideae</taxon>
        <taxon>Potheae</taxon>
        <taxon>Anthurium</taxon>
    </lineage>
</organism>
<protein>
    <recommendedName>
        <fullName evidence="8">Alpha-MPP</fullName>
    </recommendedName>
    <alternativeName>
        <fullName evidence="9">Inactive zinc metalloprotease alpha</fullName>
    </alternativeName>
</protein>
<feature type="domain" description="Peptidase M16 C-terminal" evidence="12">
    <location>
        <begin position="284"/>
        <end position="461"/>
    </location>
</feature>
<evidence type="ECO:0000256" key="4">
    <source>
        <dbReference type="ARBA" id="ARBA00007261"/>
    </source>
</evidence>
<dbReference type="InterPro" id="IPR011765">
    <property type="entry name" value="Pept_M16_N"/>
</dbReference>
<dbReference type="GO" id="GO:0006508">
    <property type="term" value="P:proteolysis"/>
    <property type="evidence" value="ECO:0007669"/>
    <property type="project" value="InterPro"/>
</dbReference>
<evidence type="ECO:0000256" key="1">
    <source>
        <dbReference type="ARBA" id="ARBA00002123"/>
    </source>
</evidence>
<dbReference type="SUPFAM" id="SSF63411">
    <property type="entry name" value="LuxS/MPP-like metallohydrolase"/>
    <property type="match status" value="2"/>
</dbReference>
<comment type="subcellular location">
    <subcellularLocation>
        <location evidence="3">Membrane</location>
    </subcellularLocation>
    <subcellularLocation>
        <location evidence="2">Mitochondrion</location>
    </subcellularLocation>
</comment>
<dbReference type="Pfam" id="PF00675">
    <property type="entry name" value="Peptidase_M16"/>
    <property type="match status" value="1"/>
</dbReference>
<evidence type="ECO:0000256" key="7">
    <source>
        <dbReference type="ARBA" id="ARBA00023136"/>
    </source>
</evidence>
<accession>A0A1D1Y267</accession>